<dbReference type="SUPFAM" id="SSF51556">
    <property type="entry name" value="Metallo-dependent hydrolases"/>
    <property type="match status" value="1"/>
</dbReference>
<dbReference type="InterPro" id="IPR032466">
    <property type="entry name" value="Metal_Hydrolase"/>
</dbReference>
<organism evidence="6 7">
    <name type="scientific">Cryptococcus depauperatus CBS 7841</name>
    <dbReference type="NCBI Taxonomy" id="1295531"/>
    <lineage>
        <taxon>Eukaryota</taxon>
        <taxon>Fungi</taxon>
        <taxon>Dikarya</taxon>
        <taxon>Basidiomycota</taxon>
        <taxon>Agaricomycotina</taxon>
        <taxon>Tremellomycetes</taxon>
        <taxon>Tremellales</taxon>
        <taxon>Cryptococcaceae</taxon>
        <taxon>Cryptococcus</taxon>
    </lineage>
</organism>
<accession>A0AAJ8JYE6</accession>
<reference evidence="6" key="1">
    <citation type="submission" date="2016-06" db="EMBL/GenBank/DDBJ databases">
        <authorList>
            <person name="Cuomo C."/>
            <person name="Litvintseva A."/>
            <person name="Heitman J."/>
            <person name="Chen Y."/>
            <person name="Sun S."/>
            <person name="Springer D."/>
            <person name="Dromer F."/>
            <person name="Young S."/>
            <person name="Zeng Q."/>
            <person name="Chapman S."/>
            <person name="Gujja S."/>
            <person name="Saif S."/>
            <person name="Birren B."/>
        </authorList>
    </citation>
    <scope>NUCLEOTIDE SEQUENCE</scope>
    <source>
        <strain evidence="6">CBS 7841</strain>
    </source>
</reference>
<dbReference type="AlphaFoldDB" id="A0AAJ8JYE6"/>
<keyword evidence="3" id="KW-0378">Hydrolase</keyword>
<keyword evidence="7" id="KW-1185">Reference proteome</keyword>
<dbReference type="EMBL" id="CP143791">
    <property type="protein sequence ID" value="WVN90803.1"/>
    <property type="molecule type" value="Genomic_DNA"/>
</dbReference>
<gene>
    <name evidence="6" type="ORF">L203_106046</name>
</gene>
<dbReference type="PANTHER" id="PTHR11271:SF6">
    <property type="entry name" value="GUANINE DEAMINASE"/>
    <property type="match status" value="1"/>
</dbReference>
<dbReference type="RefSeq" id="XP_066071503.1">
    <property type="nucleotide sequence ID" value="XM_066215406.1"/>
</dbReference>
<keyword evidence="4" id="KW-0862">Zinc</keyword>
<evidence type="ECO:0000256" key="1">
    <source>
        <dbReference type="ARBA" id="ARBA00001947"/>
    </source>
</evidence>
<proteinExistence type="predicted"/>
<dbReference type="GeneID" id="91090254"/>
<dbReference type="Gene3D" id="2.30.40.10">
    <property type="entry name" value="Urease, subunit C, domain 1"/>
    <property type="match status" value="1"/>
</dbReference>
<reference evidence="6" key="2">
    <citation type="journal article" date="2022" name="Elife">
        <title>Obligate sexual reproduction of a homothallic fungus closely related to the Cryptococcus pathogenic species complex.</title>
        <authorList>
            <person name="Passer A.R."/>
            <person name="Clancey S.A."/>
            <person name="Shea T."/>
            <person name="David-Palma M."/>
            <person name="Averette A.F."/>
            <person name="Boekhout T."/>
            <person name="Porcel B.M."/>
            <person name="Nowrousian M."/>
            <person name="Cuomo C.A."/>
            <person name="Sun S."/>
            <person name="Heitman J."/>
            <person name="Coelho M.A."/>
        </authorList>
    </citation>
    <scope>NUCLEOTIDE SEQUENCE</scope>
    <source>
        <strain evidence="6">CBS 7841</strain>
    </source>
</reference>
<keyword evidence="2" id="KW-0479">Metal-binding</keyword>
<evidence type="ECO:0000313" key="7">
    <source>
        <dbReference type="Proteomes" id="UP000094043"/>
    </source>
</evidence>
<dbReference type="FunFam" id="3.20.20.140:FF:000070">
    <property type="entry name" value="Guanine deaminase"/>
    <property type="match status" value="1"/>
</dbReference>
<feature type="domain" description="Amidohydrolase-related" evidence="5">
    <location>
        <begin position="63"/>
        <end position="349"/>
    </location>
</feature>
<dbReference type="InterPro" id="IPR006680">
    <property type="entry name" value="Amidohydro-rel"/>
</dbReference>
<dbReference type="Proteomes" id="UP000094043">
    <property type="component" value="Chromosome 8"/>
</dbReference>
<dbReference type="GO" id="GO:0005829">
    <property type="term" value="C:cytosol"/>
    <property type="evidence" value="ECO:0007669"/>
    <property type="project" value="TreeGrafter"/>
</dbReference>
<evidence type="ECO:0000256" key="2">
    <source>
        <dbReference type="ARBA" id="ARBA00022723"/>
    </source>
</evidence>
<name>A0AAJ8JYE6_9TREE</name>
<dbReference type="PANTHER" id="PTHR11271">
    <property type="entry name" value="GUANINE DEAMINASE"/>
    <property type="match status" value="1"/>
</dbReference>
<evidence type="ECO:0000256" key="3">
    <source>
        <dbReference type="ARBA" id="ARBA00022801"/>
    </source>
</evidence>
<dbReference type="GO" id="GO:0008270">
    <property type="term" value="F:zinc ion binding"/>
    <property type="evidence" value="ECO:0007669"/>
    <property type="project" value="TreeGrafter"/>
</dbReference>
<dbReference type="InterPro" id="IPR051607">
    <property type="entry name" value="Metallo-dep_hydrolases"/>
</dbReference>
<dbReference type="SUPFAM" id="SSF51338">
    <property type="entry name" value="Composite domain of metallo-dependent hydrolases"/>
    <property type="match status" value="1"/>
</dbReference>
<evidence type="ECO:0000313" key="6">
    <source>
        <dbReference type="EMBL" id="WVN90803.1"/>
    </source>
</evidence>
<sequence length="457" mass="51203">MSKLFIGTFVDTPSSSELRIRRDHLLVVDDKGYISHIAPASSRESQAILSGDVQPTRLGRYSFILPTFADLHLHAPQFLYAGTGLDLPLLEWLEKYAYKAEERIDEDENLARRVYGRLLERLRENGTGCVVFFGTIGIKANLVLARIAQETGIRAFRPTYGESSFEASLASLNDFIDSMESYLSQFPPHRRLVQPIITPRFVPVCSDKLLQGLAQVGKERNVRIQSHMCEGRDEIDLVLKCQGMDDEKVFDKFGLLGKKTLQAHVTYLTEQMSKLVKDRGVTIAHCPLSNQYFSERQFPLREALDADLSVGLGTDIAGGYSPSIHTAMRQAVIISRMREGDRCEKHGCSFGTMKKEEEGGGRNLRINWKEAIWTATRGGKVGMGLNGALDVGMEFDAQLIEIANDENLTGTGPLDFFELVAEDANSEEWWIDALERWWSSGDGSNRKGMWTQGVQIL</sequence>
<dbReference type="GO" id="GO:0008892">
    <property type="term" value="F:guanine deaminase activity"/>
    <property type="evidence" value="ECO:0007669"/>
    <property type="project" value="TreeGrafter"/>
</dbReference>
<protein>
    <recommendedName>
        <fullName evidence="5">Amidohydrolase-related domain-containing protein</fullName>
    </recommendedName>
</protein>
<comment type="cofactor">
    <cofactor evidence="1">
        <name>Zn(2+)</name>
        <dbReference type="ChEBI" id="CHEBI:29105"/>
    </cofactor>
</comment>
<evidence type="ECO:0000256" key="4">
    <source>
        <dbReference type="ARBA" id="ARBA00022833"/>
    </source>
</evidence>
<dbReference type="GO" id="GO:0046098">
    <property type="term" value="P:guanine metabolic process"/>
    <property type="evidence" value="ECO:0007669"/>
    <property type="project" value="TreeGrafter"/>
</dbReference>
<dbReference type="Pfam" id="PF01979">
    <property type="entry name" value="Amidohydro_1"/>
    <property type="match status" value="1"/>
</dbReference>
<dbReference type="InterPro" id="IPR011059">
    <property type="entry name" value="Metal-dep_hydrolase_composite"/>
</dbReference>
<dbReference type="Gene3D" id="3.20.20.140">
    <property type="entry name" value="Metal-dependent hydrolases"/>
    <property type="match status" value="1"/>
</dbReference>
<dbReference type="KEGG" id="cdep:91090254"/>
<evidence type="ECO:0000259" key="5">
    <source>
        <dbReference type="Pfam" id="PF01979"/>
    </source>
</evidence>
<reference evidence="6" key="3">
    <citation type="submission" date="2024-01" db="EMBL/GenBank/DDBJ databases">
        <authorList>
            <person name="Coelho M.A."/>
            <person name="David-Palma M."/>
            <person name="Shea T."/>
            <person name="Sun S."/>
            <person name="Cuomo C.A."/>
            <person name="Heitman J."/>
        </authorList>
    </citation>
    <scope>NUCLEOTIDE SEQUENCE</scope>
    <source>
        <strain evidence="6">CBS 7841</strain>
    </source>
</reference>